<comment type="caution">
    <text evidence="5">The sequence shown here is derived from an EMBL/GenBank/DDBJ whole genome shotgun (WGS) entry which is preliminary data.</text>
</comment>
<evidence type="ECO:0000256" key="2">
    <source>
        <dbReference type="PROSITE-ProRule" id="PRU00176"/>
    </source>
</evidence>
<dbReference type="Pfam" id="PF00076">
    <property type="entry name" value="RRM_1"/>
    <property type="match status" value="3"/>
</dbReference>
<feature type="domain" description="RRM" evidence="4">
    <location>
        <begin position="41"/>
        <end position="118"/>
    </location>
</feature>
<feature type="region of interest" description="Disordered" evidence="3">
    <location>
        <begin position="18"/>
        <end position="37"/>
    </location>
</feature>
<dbReference type="Gene3D" id="3.30.70.330">
    <property type="match status" value="2"/>
</dbReference>
<protein>
    <recommendedName>
        <fullName evidence="4">RRM domain-containing protein</fullName>
    </recommendedName>
</protein>
<organism evidence="5 6">
    <name type="scientific">Polytolypa hystricis (strain UAMH7299)</name>
    <dbReference type="NCBI Taxonomy" id="1447883"/>
    <lineage>
        <taxon>Eukaryota</taxon>
        <taxon>Fungi</taxon>
        <taxon>Dikarya</taxon>
        <taxon>Ascomycota</taxon>
        <taxon>Pezizomycotina</taxon>
        <taxon>Eurotiomycetes</taxon>
        <taxon>Eurotiomycetidae</taxon>
        <taxon>Onygenales</taxon>
        <taxon>Onygenales incertae sedis</taxon>
        <taxon>Polytolypa</taxon>
    </lineage>
</organism>
<dbReference type="InterPro" id="IPR000504">
    <property type="entry name" value="RRM_dom"/>
</dbReference>
<keyword evidence="6" id="KW-1185">Reference proteome</keyword>
<dbReference type="SUPFAM" id="SSF54928">
    <property type="entry name" value="RNA-binding domain, RBD"/>
    <property type="match status" value="2"/>
</dbReference>
<gene>
    <name evidence="5" type="ORF">AJ80_03618</name>
</gene>
<feature type="region of interest" description="Disordered" evidence="3">
    <location>
        <begin position="192"/>
        <end position="231"/>
    </location>
</feature>
<feature type="region of interest" description="Disordered" evidence="3">
    <location>
        <begin position="320"/>
        <end position="368"/>
    </location>
</feature>
<feature type="compositionally biased region" description="Gly residues" evidence="3">
    <location>
        <begin position="129"/>
        <end position="139"/>
    </location>
</feature>
<dbReference type="InterPro" id="IPR052462">
    <property type="entry name" value="SLIRP/GR-RBP-like"/>
</dbReference>
<dbReference type="PANTHER" id="PTHR48027">
    <property type="entry name" value="HETEROGENEOUS NUCLEAR RIBONUCLEOPROTEIN 87F-RELATED"/>
    <property type="match status" value="1"/>
</dbReference>
<feature type="compositionally biased region" description="Basic residues" evidence="3">
    <location>
        <begin position="210"/>
        <end position="219"/>
    </location>
</feature>
<dbReference type="FunFam" id="3.30.70.330:FF:001113">
    <property type="entry name" value="RNP domain protein"/>
    <property type="match status" value="1"/>
</dbReference>
<feature type="compositionally biased region" description="Low complexity" evidence="3">
    <location>
        <begin position="329"/>
        <end position="350"/>
    </location>
</feature>
<dbReference type="PROSITE" id="PS50102">
    <property type="entry name" value="RRM"/>
    <property type="match status" value="2"/>
</dbReference>
<name>A0A2B7YGP6_POLH7</name>
<accession>A0A2B7YGP6</accession>
<dbReference type="InterPro" id="IPR012677">
    <property type="entry name" value="Nucleotide-bd_a/b_plait_sf"/>
</dbReference>
<sequence>MSTAAANDLAADVAAVSIEETTNGTTPAAADPSAASADEGRRLYIGNLAYATTEGELKEFFKAYTVESTSIPVHPKNNKPVGYAFVDLATAHEAQAAIDELSGHEILGRKVSVQVARKPEPAENRGEGANSGGEGGSGGEGRRRGTGRRGRGRGRGGRFGRTGRVFFLRLRQNGDRPVDAEGAPLADVTNEGDAAAAEGPADDDAEKPKPRAPRPHKQRGPPEDGIPSKTKVMVANLPYDLSEEKLKELFAVYEPVSAKIALRPIPRFMVKKLQARNEPRKGRGFGFVTLGSEELQTKAVEEMHGKEIEGREIAVKVAIDSPGKEDEAPAAPAEETAEGEAAPAPAAPVEVEAEAETKVEAEATPAAA</sequence>
<dbReference type="EMBL" id="PDNA01000041">
    <property type="protein sequence ID" value="PGH20350.1"/>
    <property type="molecule type" value="Genomic_DNA"/>
</dbReference>
<feature type="region of interest" description="Disordered" evidence="3">
    <location>
        <begin position="117"/>
        <end position="160"/>
    </location>
</feature>
<dbReference type="Proteomes" id="UP000224634">
    <property type="component" value="Unassembled WGS sequence"/>
</dbReference>
<dbReference type="SMART" id="SM00360">
    <property type="entry name" value="RRM"/>
    <property type="match status" value="2"/>
</dbReference>
<dbReference type="InterPro" id="IPR035979">
    <property type="entry name" value="RBD_domain_sf"/>
</dbReference>
<reference evidence="5 6" key="1">
    <citation type="submission" date="2017-10" db="EMBL/GenBank/DDBJ databases">
        <title>Comparative genomics in systemic dimorphic fungi from Ajellomycetaceae.</title>
        <authorList>
            <person name="Munoz J.F."/>
            <person name="Mcewen J.G."/>
            <person name="Clay O.K."/>
            <person name="Cuomo C.A."/>
        </authorList>
    </citation>
    <scope>NUCLEOTIDE SEQUENCE [LARGE SCALE GENOMIC DNA]</scope>
    <source>
        <strain evidence="5 6">UAMH7299</strain>
    </source>
</reference>
<evidence type="ECO:0000256" key="3">
    <source>
        <dbReference type="SAM" id="MobiDB-lite"/>
    </source>
</evidence>
<feature type="domain" description="RRM" evidence="4">
    <location>
        <begin position="230"/>
        <end position="320"/>
    </location>
</feature>
<dbReference type="GO" id="GO:0003723">
    <property type="term" value="F:RNA binding"/>
    <property type="evidence" value="ECO:0007669"/>
    <property type="project" value="UniProtKB-UniRule"/>
</dbReference>
<evidence type="ECO:0000259" key="4">
    <source>
        <dbReference type="PROSITE" id="PS50102"/>
    </source>
</evidence>
<keyword evidence="1 2" id="KW-0694">RNA-binding</keyword>
<feature type="compositionally biased region" description="Basic and acidic residues" evidence="3">
    <location>
        <begin position="117"/>
        <end position="126"/>
    </location>
</feature>
<dbReference type="AlphaFoldDB" id="A0A2B7YGP6"/>
<dbReference type="OrthoDB" id="439808at2759"/>
<feature type="compositionally biased region" description="Low complexity" evidence="3">
    <location>
        <begin position="25"/>
        <end position="37"/>
    </location>
</feature>
<evidence type="ECO:0000313" key="5">
    <source>
        <dbReference type="EMBL" id="PGH20350.1"/>
    </source>
</evidence>
<evidence type="ECO:0000313" key="6">
    <source>
        <dbReference type="Proteomes" id="UP000224634"/>
    </source>
</evidence>
<feature type="compositionally biased region" description="Basic residues" evidence="3">
    <location>
        <begin position="144"/>
        <end position="158"/>
    </location>
</feature>
<proteinExistence type="predicted"/>
<evidence type="ECO:0000256" key="1">
    <source>
        <dbReference type="ARBA" id="ARBA00022884"/>
    </source>
</evidence>
<dbReference type="STRING" id="1447883.A0A2B7YGP6"/>